<dbReference type="PROSITE" id="PS51011">
    <property type="entry name" value="ARID"/>
    <property type="match status" value="1"/>
</dbReference>
<dbReference type="PANTHER" id="PTHR13964:SF27">
    <property type="entry name" value="HAT-TRICK, ISOFORM D"/>
    <property type="match status" value="1"/>
</dbReference>
<accession>A0A8H2VGP9</accession>
<dbReference type="SMART" id="SM01014">
    <property type="entry name" value="ARID"/>
    <property type="match status" value="1"/>
</dbReference>
<feature type="compositionally biased region" description="Basic and acidic residues" evidence="5">
    <location>
        <begin position="576"/>
        <end position="609"/>
    </location>
</feature>
<feature type="compositionally biased region" description="Polar residues" evidence="5">
    <location>
        <begin position="195"/>
        <end position="208"/>
    </location>
</feature>
<gene>
    <name evidence="7" type="ORF">KABA2_05S09812</name>
</gene>
<evidence type="ECO:0000313" key="8">
    <source>
        <dbReference type="Proteomes" id="UP000644660"/>
    </source>
</evidence>
<protein>
    <submittedName>
        <fullName evidence="7">Similar to Saccharomyces cerevisiae YPL016W SWI1 Subunit of the SWI/SNF chromatin remodeling complex, which regulates transcription by remodeling chromosomes</fullName>
    </submittedName>
</protein>
<dbReference type="InterPro" id="IPR036431">
    <property type="entry name" value="ARID_dom_sf"/>
</dbReference>
<evidence type="ECO:0000256" key="3">
    <source>
        <dbReference type="ARBA" id="ARBA00023242"/>
    </source>
</evidence>
<dbReference type="GeneID" id="64858196"/>
<feature type="compositionally biased region" description="Low complexity" evidence="5">
    <location>
        <begin position="275"/>
        <end position="303"/>
    </location>
</feature>
<feature type="compositionally biased region" description="Low complexity" evidence="5">
    <location>
        <begin position="538"/>
        <end position="559"/>
    </location>
</feature>
<feature type="compositionally biased region" description="Polar residues" evidence="5">
    <location>
        <begin position="155"/>
        <end position="170"/>
    </location>
</feature>
<feature type="compositionally biased region" description="Polar residues" evidence="5">
    <location>
        <begin position="50"/>
        <end position="59"/>
    </location>
</feature>
<feature type="region of interest" description="Disordered" evidence="5">
    <location>
        <begin position="127"/>
        <end position="170"/>
    </location>
</feature>
<dbReference type="InterPro" id="IPR001606">
    <property type="entry name" value="ARID_dom"/>
</dbReference>
<evidence type="ECO:0000256" key="5">
    <source>
        <dbReference type="SAM" id="MobiDB-lite"/>
    </source>
</evidence>
<dbReference type="SMART" id="SM00501">
    <property type="entry name" value="BRIGHT"/>
    <property type="match status" value="1"/>
</dbReference>
<dbReference type="GO" id="GO:0006357">
    <property type="term" value="P:regulation of transcription by RNA polymerase II"/>
    <property type="evidence" value="ECO:0007669"/>
    <property type="project" value="TreeGrafter"/>
</dbReference>
<keyword evidence="8" id="KW-1185">Reference proteome</keyword>
<dbReference type="OrthoDB" id="1938591at2759"/>
<feature type="compositionally biased region" description="Low complexity" evidence="5">
    <location>
        <begin position="60"/>
        <end position="95"/>
    </location>
</feature>
<feature type="region of interest" description="Disordered" evidence="5">
    <location>
        <begin position="1"/>
        <end position="96"/>
    </location>
</feature>
<evidence type="ECO:0000313" key="7">
    <source>
        <dbReference type="EMBL" id="CAB4255162.1"/>
    </source>
</evidence>
<evidence type="ECO:0000259" key="6">
    <source>
        <dbReference type="PROSITE" id="PS51011"/>
    </source>
</evidence>
<feature type="compositionally biased region" description="Basic residues" evidence="5">
    <location>
        <begin position="560"/>
        <end position="575"/>
    </location>
</feature>
<dbReference type="GO" id="GO:0000976">
    <property type="term" value="F:transcription cis-regulatory region binding"/>
    <property type="evidence" value="ECO:0007669"/>
    <property type="project" value="TreeGrafter"/>
</dbReference>
<feature type="coiled-coil region" evidence="4">
    <location>
        <begin position="494"/>
        <end position="523"/>
    </location>
</feature>
<dbReference type="Gene3D" id="1.10.150.60">
    <property type="entry name" value="ARID DNA-binding domain"/>
    <property type="match status" value="1"/>
</dbReference>
<feature type="domain" description="ARID" evidence="6">
    <location>
        <begin position="350"/>
        <end position="437"/>
    </location>
</feature>
<keyword evidence="2" id="KW-0804">Transcription</keyword>
<dbReference type="EMBL" id="CAEFZW010000005">
    <property type="protein sequence ID" value="CAB4255162.1"/>
    <property type="molecule type" value="Genomic_DNA"/>
</dbReference>
<dbReference type="GO" id="GO:0016514">
    <property type="term" value="C:SWI/SNF complex"/>
    <property type="evidence" value="ECO:0007669"/>
    <property type="project" value="TreeGrafter"/>
</dbReference>
<feature type="compositionally biased region" description="Low complexity" evidence="5">
    <location>
        <begin position="243"/>
        <end position="255"/>
    </location>
</feature>
<feature type="region of interest" description="Disordered" evidence="5">
    <location>
        <begin position="237"/>
        <end position="325"/>
    </location>
</feature>
<keyword evidence="4" id="KW-0175">Coiled coil</keyword>
<evidence type="ECO:0000256" key="1">
    <source>
        <dbReference type="ARBA" id="ARBA00023015"/>
    </source>
</evidence>
<evidence type="ECO:0000256" key="2">
    <source>
        <dbReference type="ARBA" id="ARBA00023163"/>
    </source>
</evidence>
<dbReference type="AlphaFoldDB" id="A0A8H2VGP9"/>
<reference evidence="7 8" key="1">
    <citation type="submission" date="2020-05" db="EMBL/GenBank/DDBJ databases">
        <authorList>
            <person name="Casaregola S."/>
            <person name="Devillers H."/>
            <person name="Grondin C."/>
        </authorList>
    </citation>
    <scope>NUCLEOTIDE SEQUENCE [LARGE SCALE GENOMIC DNA]</scope>
    <source>
        <strain evidence="7 8">CLIB 1767</strain>
    </source>
</reference>
<feature type="compositionally biased region" description="Low complexity" evidence="5">
    <location>
        <begin position="1"/>
        <end position="17"/>
    </location>
</feature>
<feature type="compositionally biased region" description="Low complexity" evidence="5">
    <location>
        <begin position="140"/>
        <end position="154"/>
    </location>
</feature>
<comment type="caution">
    <text evidence="7">The sequence shown here is derived from an EMBL/GenBank/DDBJ whole genome shotgun (WGS) entry which is preliminary data.</text>
</comment>
<evidence type="ECO:0000256" key="4">
    <source>
        <dbReference type="SAM" id="Coils"/>
    </source>
</evidence>
<feature type="compositionally biased region" description="Low complexity" evidence="5">
    <location>
        <begin position="33"/>
        <end position="49"/>
    </location>
</feature>
<feature type="region of interest" description="Disordered" evidence="5">
    <location>
        <begin position="185"/>
        <end position="225"/>
    </location>
</feature>
<feature type="compositionally biased region" description="Polar residues" evidence="5">
    <location>
        <begin position="127"/>
        <end position="139"/>
    </location>
</feature>
<dbReference type="RefSeq" id="XP_041407006.1">
    <property type="nucleotide sequence ID" value="XM_041551072.1"/>
</dbReference>
<dbReference type="CDD" id="cd16871">
    <property type="entry name" value="ARID_Swi1p-like"/>
    <property type="match status" value="1"/>
</dbReference>
<feature type="region of interest" description="Disordered" evidence="5">
    <location>
        <begin position="523"/>
        <end position="609"/>
    </location>
</feature>
<dbReference type="Proteomes" id="UP000644660">
    <property type="component" value="Unassembled WGS sequence"/>
</dbReference>
<organism evidence="7 8">
    <name type="scientific">Maudiozyma barnettii</name>
    <dbReference type="NCBI Taxonomy" id="61262"/>
    <lineage>
        <taxon>Eukaryota</taxon>
        <taxon>Fungi</taxon>
        <taxon>Dikarya</taxon>
        <taxon>Ascomycota</taxon>
        <taxon>Saccharomycotina</taxon>
        <taxon>Saccharomycetes</taxon>
        <taxon>Saccharomycetales</taxon>
        <taxon>Saccharomycetaceae</taxon>
        <taxon>Maudiozyma</taxon>
    </lineage>
</organism>
<sequence length="1254" mass="142675">MDFFNSGNGGSMSNNDNDSFRNMFGNQSFGQISDNQSSNDNFNNFSNNQTPFDFNLTNDGSNLSVNSGSGSGSGNNNNNNNNNNSNSSNNMNVNLGIGGNLSPQAILSKGSILDGDQIPANAQQMFRQNSKQSTGNGSPNFANINLNNPNMFNNSTLSPQLSNSQNPSTPQQILLRNNAQSQNNLNNALHGISGMTPNPMSQLSNQASPMDVQSPANNNNNINMQRNDFSQMSNIKNNETHRSSSNNSHSMGSIHDTSRSGNTYQDRAAMLASMQQQRAQTYQQQQQQQQQPQQQQQQLQRQQSASGGNKQQMGHGRMTAQQLQQAQQQKAVLQNLSPALQQRISAELSNKQYELFMKSLVDNCKRISIPMTNIPEIQGRKVNLFFLYILAQRLGGGEQVRRNQLWPQISLKLQLGDPQQLEAIYFKILHPYEKHMSSPDGTKESQAKRAFLQQFLQELLKKVQQQFGNQIGNQTQIRSSTGVNSPNLTQQQYLNNQQNQQNQQQLQQQMLQQQQQQQAMQLQQQQQPQATKNKKSKTAANSANAAKQTAAVATPTTTKKVAKKPRKPRQKKKTKKELEQERKDQLEKEKEQKRIMDEMKKQQKASLDRRIKERYQREMAKLPKVYKRSMIRNYKPIDQHLEFINGYDINYISNVGEKIDGNKPIYLFAPELGTINLHALSMSLQSNNLGEINSALNSLLVASADGTLVIPLNQYPHILNSICIHGINIIKDLCKNWETPKKLRQNQTSSTNHYCEEYDTEKYLNRNTIGNNKFSQKIDAIFDFYTKQKSKNNDNVITVDSLTGIDIEQDESASSPASSIYDEDEPNSSIDIGAYLNDWQKKQQHPRKWKYLPDRQCFSHISHLEDVNLYFPSYMESLKKIKQEVDNPFTKVNTRDAEDPRVLIIDQLSTISMILRNISFSDVNANIMCSSHMLKRLLSDMMWLLFFDNNKIIFERKLLNFKKDIIIILSNISHNLKLDSELDAMVLLLLILSFGEPKKSQNADAAENGISYSEYSVSWGKYQSFGVDILAKILSLGHPNRKFMQSILLGQFNEARKSKNIEIVKYIINKYNNGNKTKLMNDLISFLISVIPFQQVTVQPSIIDEYSPIILQSLTSIYEIVKLIDSNQSSKPTQDNKQGTLEFYDLPLQWLMTYENIGVCFRRLYGFFQNLTMQSKDAPVIYKMISCKTIKLLTLLLDKCAIDKDACEKLIRIPNLLPSEVEFFTVLSNPIVDLDFAAEIQLFYNIRQGIFDKI</sequence>
<name>A0A8H2VGP9_9SACH</name>
<dbReference type="InterPro" id="IPR051232">
    <property type="entry name" value="ARID/SWI1_ChromRemod"/>
</dbReference>
<dbReference type="SUPFAM" id="SSF46774">
    <property type="entry name" value="ARID-like"/>
    <property type="match status" value="1"/>
</dbReference>
<dbReference type="Pfam" id="PF01388">
    <property type="entry name" value="ARID"/>
    <property type="match status" value="1"/>
</dbReference>
<proteinExistence type="predicted"/>
<dbReference type="PANTHER" id="PTHR13964">
    <property type="entry name" value="RBP-RELATED"/>
    <property type="match status" value="1"/>
</dbReference>
<keyword evidence="1" id="KW-0805">Transcription regulation</keyword>
<keyword evidence="3" id="KW-0539">Nucleus</keyword>